<sequence length="259" mass="29479">MAANHDTQMATLAEIARSWNIEKNGTLYEISIALAERLADEPIRKNIIEAFRIVHRCKLPSQEFPVVIVERLIECLKMPLIYDYKLKLISLLHEIAAEEKGLRNILRLRGEVVLLRILNQSEEVLKPDCFQLLIRLAETLRGRVAIIRALTSPDQLLVHLKKSKNLDVFTLQLLTLLLGVPTARSMFDVPSLHSYLRESSLEKTHLDIYKQLVSWLIRLPGTRLVDHFAKSNPDPITAEPQASCNNTGESSKTTQEETD</sequence>
<evidence type="ECO:0000256" key="1">
    <source>
        <dbReference type="SAM" id="MobiDB-lite"/>
    </source>
</evidence>
<reference evidence="2" key="1">
    <citation type="submission" date="2019-03" db="EMBL/GenBank/DDBJ databases">
        <title>Improved annotation for the trematode Fasciola hepatica.</title>
        <authorList>
            <person name="Choi Y.-J."/>
            <person name="Martin J."/>
            <person name="Mitreva M."/>
        </authorList>
    </citation>
    <scope>NUCLEOTIDE SEQUENCE [LARGE SCALE GENOMIC DNA]</scope>
</reference>
<dbReference type="AlphaFoldDB" id="A0A4E0RXH2"/>
<dbReference type="Proteomes" id="UP000230066">
    <property type="component" value="Unassembled WGS sequence"/>
</dbReference>
<feature type="region of interest" description="Disordered" evidence="1">
    <location>
        <begin position="230"/>
        <end position="259"/>
    </location>
</feature>
<evidence type="ECO:0000313" key="2">
    <source>
        <dbReference type="EMBL" id="THD26607.1"/>
    </source>
</evidence>
<comment type="caution">
    <text evidence="2">The sequence shown here is derived from an EMBL/GenBank/DDBJ whole genome shotgun (WGS) entry which is preliminary data.</text>
</comment>
<gene>
    <name evidence="2" type="ORF">D915_002553</name>
</gene>
<dbReference type="EMBL" id="JXXN02000684">
    <property type="protein sequence ID" value="THD26607.1"/>
    <property type="molecule type" value="Genomic_DNA"/>
</dbReference>
<proteinExistence type="predicted"/>
<feature type="compositionally biased region" description="Polar residues" evidence="1">
    <location>
        <begin position="240"/>
        <end position="253"/>
    </location>
</feature>
<evidence type="ECO:0000313" key="3">
    <source>
        <dbReference type="Proteomes" id="UP000230066"/>
    </source>
</evidence>
<name>A0A4E0RXH2_FASHE</name>
<accession>A0A4E0RXH2</accession>
<protein>
    <submittedName>
        <fullName evidence="2">Uncharacterized protein</fullName>
    </submittedName>
</protein>
<organism evidence="2 3">
    <name type="scientific">Fasciola hepatica</name>
    <name type="common">Liver fluke</name>
    <dbReference type="NCBI Taxonomy" id="6192"/>
    <lineage>
        <taxon>Eukaryota</taxon>
        <taxon>Metazoa</taxon>
        <taxon>Spiralia</taxon>
        <taxon>Lophotrochozoa</taxon>
        <taxon>Platyhelminthes</taxon>
        <taxon>Trematoda</taxon>
        <taxon>Digenea</taxon>
        <taxon>Plagiorchiida</taxon>
        <taxon>Echinostomata</taxon>
        <taxon>Echinostomatoidea</taxon>
        <taxon>Fasciolidae</taxon>
        <taxon>Fasciola</taxon>
    </lineage>
</organism>
<keyword evidence="3" id="KW-1185">Reference proteome</keyword>